<proteinExistence type="predicted"/>
<evidence type="ECO:0000313" key="1">
    <source>
        <dbReference type="EMBL" id="CAB4155173.1"/>
    </source>
</evidence>
<dbReference type="EMBL" id="LR796624">
    <property type="protein sequence ID" value="CAB4155173.1"/>
    <property type="molecule type" value="Genomic_DNA"/>
</dbReference>
<sequence>MSALEDDFLGLWQKHSPFLILEREYSAIDSWEQDYQQRYAKSKRSKRYRLDFAHPASRIGIEIQGGVFMRGRHVTGSGYERDCRKYNIAYTSGWTIFLLTSTMTKDPFWFDLIAAYIDQSAKKLLQ</sequence>
<dbReference type="Gene3D" id="3.40.960.10">
    <property type="entry name" value="VSR Endonuclease"/>
    <property type="match status" value="1"/>
</dbReference>
<protein>
    <submittedName>
        <fullName evidence="1">Uncharacterized protein</fullName>
    </submittedName>
</protein>
<dbReference type="SUPFAM" id="SSF52980">
    <property type="entry name" value="Restriction endonuclease-like"/>
    <property type="match status" value="1"/>
</dbReference>
<gene>
    <name evidence="1" type="ORF">UFOVP649_89</name>
</gene>
<dbReference type="InterPro" id="IPR011335">
    <property type="entry name" value="Restrct_endonuc-II-like"/>
</dbReference>
<organism evidence="1">
    <name type="scientific">uncultured Caudovirales phage</name>
    <dbReference type="NCBI Taxonomy" id="2100421"/>
    <lineage>
        <taxon>Viruses</taxon>
        <taxon>Duplodnaviria</taxon>
        <taxon>Heunggongvirae</taxon>
        <taxon>Uroviricota</taxon>
        <taxon>Caudoviricetes</taxon>
        <taxon>Peduoviridae</taxon>
        <taxon>Maltschvirus</taxon>
        <taxon>Maltschvirus maltsch</taxon>
    </lineage>
</organism>
<reference evidence="1" key="1">
    <citation type="submission" date="2020-04" db="EMBL/GenBank/DDBJ databases">
        <authorList>
            <person name="Chiriac C."/>
            <person name="Salcher M."/>
            <person name="Ghai R."/>
            <person name="Kavagutti S V."/>
        </authorList>
    </citation>
    <scope>NUCLEOTIDE SEQUENCE</scope>
</reference>
<name>A0A6J5N8I1_9CAUD</name>
<accession>A0A6J5N8I1</accession>